<reference evidence="5 6" key="1">
    <citation type="journal article" date="2023" name="Elife">
        <title>Identification of key yeast species and microbe-microbe interactions impacting larval growth of Drosophila in the wild.</title>
        <authorList>
            <person name="Mure A."/>
            <person name="Sugiura Y."/>
            <person name="Maeda R."/>
            <person name="Honda K."/>
            <person name="Sakurai N."/>
            <person name="Takahashi Y."/>
            <person name="Watada M."/>
            <person name="Katoh T."/>
            <person name="Gotoh A."/>
            <person name="Gotoh Y."/>
            <person name="Taniguchi I."/>
            <person name="Nakamura K."/>
            <person name="Hayashi T."/>
            <person name="Katayama T."/>
            <person name="Uemura T."/>
            <person name="Hattori Y."/>
        </authorList>
    </citation>
    <scope>NUCLEOTIDE SEQUENCE [LARGE SCALE GENOMIC DNA]</scope>
    <source>
        <strain evidence="5 6">SB-73</strain>
    </source>
</reference>
<gene>
    <name evidence="5" type="ORF">DASB73_038450</name>
</gene>
<evidence type="ECO:0000256" key="3">
    <source>
        <dbReference type="ARBA" id="ARBA00022729"/>
    </source>
</evidence>
<dbReference type="PANTHER" id="PTHR28154">
    <property type="entry name" value="CELL WALL SYNTHESIS PROTEIN KNH1-RELATED"/>
    <property type="match status" value="1"/>
</dbReference>
<name>A0AAV5RPN8_STABA</name>
<comment type="function">
    <text evidence="1">Involved in cell wall beta(1-&gt;6) glucan synthesis.</text>
</comment>
<organism evidence="5 6">
    <name type="scientific">Starmerella bacillaris</name>
    <name type="common">Yeast</name>
    <name type="synonym">Candida zemplinina</name>
    <dbReference type="NCBI Taxonomy" id="1247836"/>
    <lineage>
        <taxon>Eukaryota</taxon>
        <taxon>Fungi</taxon>
        <taxon>Dikarya</taxon>
        <taxon>Ascomycota</taxon>
        <taxon>Saccharomycotina</taxon>
        <taxon>Dipodascomycetes</taxon>
        <taxon>Dipodascales</taxon>
        <taxon>Trichomonascaceae</taxon>
        <taxon>Starmerella</taxon>
    </lineage>
</organism>
<dbReference type="PANTHER" id="PTHR28154:SF1">
    <property type="entry name" value="CELL WALL SYNTHESIS PROTEIN KNH1-RELATED"/>
    <property type="match status" value="1"/>
</dbReference>
<dbReference type="Pfam" id="PF05390">
    <property type="entry name" value="Kre9_KNH1_C"/>
    <property type="match status" value="1"/>
</dbReference>
<comment type="caution">
    <text evidence="5">The sequence shown here is derived from an EMBL/GenBank/DDBJ whole genome shotgun (WGS) entry which is preliminary data.</text>
</comment>
<dbReference type="GO" id="GO:0031505">
    <property type="term" value="P:fungal-type cell wall organization"/>
    <property type="evidence" value="ECO:0007669"/>
    <property type="project" value="TreeGrafter"/>
</dbReference>
<evidence type="ECO:0000256" key="2">
    <source>
        <dbReference type="ARBA" id="ARBA00006816"/>
    </source>
</evidence>
<dbReference type="Proteomes" id="UP001362899">
    <property type="component" value="Unassembled WGS sequence"/>
</dbReference>
<dbReference type="GO" id="GO:0005576">
    <property type="term" value="C:extracellular region"/>
    <property type="evidence" value="ECO:0007669"/>
    <property type="project" value="TreeGrafter"/>
</dbReference>
<keyword evidence="3" id="KW-0732">Signal</keyword>
<dbReference type="InterPro" id="IPR045328">
    <property type="entry name" value="Kre9/Knh1"/>
</dbReference>
<sequence>MLPILLLLVSLVRAQYEVFADRSSYSNTDDLVINWAPNENTVIELKDLTLGEVLLCTCNSSNSFACHTLVDELDVSAQRAISVPLSSLESAFVDGYYMIQFVTINPKNKREYALAYSRGWFTLSGMSGSGVAKQGCNIPSDTDENVPQTASHSTVTWSTYTVPSSLSKYLTTSEWLMPYSWQLGGTKFAPPQSVPGSKMTQTVTPSRRFPTSQWSTYTTYLMSQLPLTTQTVALSTATRYYNWASSVTTTPSGKAATRVTPSYSIAAEASTRKKRWAE</sequence>
<evidence type="ECO:0000313" key="5">
    <source>
        <dbReference type="EMBL" id="GMM52882.1"/>
    </source>
</evidence>
<dbReference type="GO" id="GO:0042546">
    <property type="term" value="P:cell wall biogenesis"/>
    <property type="evidence" value="ECO:0007669"/>
    <property type="project" value="InterPro"/>
</dbReference>
<comment type="similarity">
    <text evidence="2">Belongs to the KRE9/KNH1 family.</text>
</comment>
<accession>A0AAV5RPN8</accession>
<proteinExistence type="inferred from homology"/>
<keyword evidence="6" id="KW-1185">Reference proteome</keyword>
<dbReference type="GO" id="GO:0006078">
    <property type="term" value="P:(1-&gt;6)-beta-D-glucan biosynthetic process"/>
    <property type="evidence" value="ECO:0007669"/>
    <property type="project" value="InterPro"/>
</dbReference>
<feature type="domain" description="Yeast cell wall synthesis Kre9/Knh1 C-terminal" evidence="4">
    <location>
        <begin position="173"/>
        <end position="253"/>
    </location>
</feature>
<evidence type="ECO:0000256" key="1">
    <source>
        <dbReference type="ARBA" id="ARBA00004010"/>
    </source>
</evidence>
<dbReference type="AlphaFoldDB" id="A0AAV5RPN8"/>
<dbReference type="EMBL" id="BTGC01000008">
    <property type="protein sequence ID" value="GMM52882.1"/>
    <property type="molecule type" value="Genomic_DNA"/>
</dbReference>
<evidence type="ECO:0000313" key="6">
    <source>
        <dbReference type="Proteomes" id="UP001362899"/>
    </source>
</evidence>
<protein>
    <recommendedName>
        <fullName evidence="4">Yeast cell wall synthesis Kre9/Knh1 C-terminal domain-containing protein</fullName>
    </recommendedName>
</protein>
<evidence type="ECO:0000259" key="4">
    <source>
        <dbReference type="Pfam" id="PF05390"/>
    </source>
</evidence>
<dbReference type="InterPro" id="IPR008659">
    <property type="entry name" value="Kre9/Knh1_C"/>
</dbReference>